<evidence type="ECO:0000256" key="1">
    <source>
        <dbReference type="SAM" id="MobiDB-lite"/>
    </source>
</evidence>
<feature type="region of interest" description="Disordered" evidence="1">
    <location>
        <begin position="82"/>
        <end position="123"/>
    </location>
</feature>
<keyword evidence="3" id="KW-1185">Reference proteome</keyword>
<dbReference type="AlphaFoldDB" id="A0AAQ3SVY4"/>
<evidence type="ECO:0000313" key="2">
    <source>
        <dbReference type="EMBL" id="WVZ61715.1"/>
    </source>
</evidence>
<gene>
    <name evidence="2" type="ORF">U9M48_011544</name>
</gene>
<name>A0AAQ3SVY4_PASNO</name>
<dbReference type="Proteomes" id="UP001341281">
    <property type="component" value="Chromosome 03"/>
</dbReference>
<dbReference type="EMBL" id="CP144747">
    <property type="protein sequence ID" value="WVZ61715.1"/>
    <property type="molecule type" value="Genomic_DNA"/>
</dbReference>
<proteinExistence type="predicted"/>
<organism evidence="2 3">
    <name type="scientific">Paspalum notatum var. saurae</name>
    <dbReference type="NCBI Taxonomy" id="547442"/>
    <lineage>
        <taxon>Eukaryota</taxon>
        <taxon>Viridiplantae</taxon>
        <taxon>Streptophyta</taxon>
        <taxon>Embryophyta</taxon>
        <taxon>Tracheophyta</taxon>
        <taxon>Spermatophyta</taxon>
        <taxon>Magnoliopsida</taxon>
        <taxon>Liliopsida</taxon>
        <taxon>Poales</taxon>
        <taxon>Poaceae</taxon>
        <taxon>PACMAD clade</taxon>
        <taxon>Panicoideae</taxon>
        <taxon>Andropogonodae</taxon>
        <taxon>Paspaleae</taxon>
        <taxon>Paspalinae</taxon>
        <taxon>Paspalum</taxon>
    </lineage>
</organism>
<reference evidence="2 3" key="1">
    <citation type="submission" date="2024-02" db="EMBL/GenBank/DDBJ databases">
        <title>High-quality chromosome-scale genome assembly of Pensacola bahiagrass (Paspalum notatum Flugge var. saurae).</title>
        <authorList>
            <person name="Vega J.M."/>
            <person name="Podio M."/>
            <person name="Orjuela J."/>
            <person name="Siena L.A."/>
            <person name="Pessino S.C."/>
            <person name="Combes M.C."/>
            <person name="Mariac C."/>
            <person name="Albertini E."/>
            <person name="Pupilli F."/>
            <person name="Ortiz J.P.A."/>
            <person name="Leblanc O."/>
        </authorList>
    </citation>
    <scope>NUCLEOTIDE SEQUENCE [LARGE SCALE GENOMIC DNA]</scope>
    <source>
        <strain evidence="2">R1</strain>
        <tissue evidence="2">Leaf</tissue>
    </source>
</reference>
<evidence type="ECO:0000313" key="3">
    <source>
        <dbReference type="Proteomes" id="UP001341281"/>
    </source>
</evidence>
<sequence length="367" mass="39450">MQPRALVQPSLRPAPRQQVPRLGFALLVAAVGARPPEASSAEALRLLALLALVVVPARRNSSHRRSRRWEPWGVCVVPTQEELQPQPQTQSPVGAKGGLRVKKSAKASTAPAGRQLTSTGSAEVRECEVPGEQVAEAVAVRHPLDDLGGGPAALAVAAALHGGPEGLREAALHGVEEAVGRELGVAGVGLHQLGQQHPVVLPHPHRRPHVLLPRRLQLLRQPLREIHPHLHHAIIVVVIVIDAYIRSNRNNIHYRGSGFQLFTMHAALPLSGCPQWGYSNRLGPRGRVLTAGSEWLPEQSAKRKRGSDCRTAKACHSLPPPALLVAARLFILVGCSNDRSHCAHASKGSTTATTSAKIWLQSAMFLF</sequence>
<feature type="compositionally biased region" description="Low complexity" evidence="1">
    <location>
        <begin position="82"/>
        <end position="92"/>
    </location>
</feature>
<protein>
    <submittedName>
        <fullName evidence="2">Uncharacterized protein</fullName>
    </submittedName>
</protein>
<accession>A0AAQ3SVY4</accession>